<gene>
    <name evidence="1" type="ORF">EVAR_6801_1</name>
</gene>
<dbReference type="AlphaFoldDB" id="A0A4C1U6A1"/>
<name>A0A4C1U6A1_EUMVA</name>
<reference evidence="1 2" key="1">
    <citation type="journal article" date="2019" name="Commun. Biol.">
        <title>The bagworm genome reveals a unique fibroin gene that provides high tensile strength.</title>
        <authorList>
            <person name="Kono N."/>
            <person name="Nakamura H."/>
            <person name="Ohtoshi R."/>
            <person name="Tomita M."/>
            <person name="Numata K."/>
            <person name="Arakawa K."/>
        </authorList>
    </citation>
    <scope>NUCLEOTIDE SEQUENCE [LARGE SCALE GENOMIC DNA]</scope>
</reference>
<proteinExistence type="predicted"/>
<dbReference type="OrthoDB" id="425681at2759"/>
<dbReference type="EMBL" id="BGZK01000133">
    <property type="protein sequence ID" value="GBP21829.1"/>
    <property type="molecule type" value="Genomic_DNA"/>
</dbReference>
<keyword evidence="2" id="KW-1185">Reference proteome</keyword>
<organism evidence="1 2">
    <name type="scientific">Eumeta variegata</name>
    <name type="common">Bagworm moth</name>
    <name type="synonym">Eumeta japonica</name>
    <dbReference type="NCBI Taxonomy" id="151549"/>
    <lineage>
        <taxon>Eukaryota</taxon>
        <taxon>Metazoa</taxon>
        <taxon>Ecdysozoa</taxon>
        <taxon>Arthropoda</taxon>
        <taxon>Hexapoda</taxon>
        <taxon>Insecta</taxon>
        <taxon>Pterygota</taxon>
        <taxon>Neoptera</taxon>
        <taxon>Endopterygota</taxon>
        <taxon>Lepidoptera</taxon>
        <taxon>Glossata</taxon>
        <taxon>Ditrysia</taxon>
        <taxon>Tineoidea</taxon>
        <taxon>Psychidae</taxon>
        <taxon>Oiketicinae</taxon>
        <taxon>Eumeta</taxon>
    </lineage>
</organism>
<sequence length="145" mass="16893">MDAHNSRGVTNTLPAFEDGIGHLMEEEVGKPNNGNCYFTTVFYECMKRVIKVNSDKKMVMVFERGESTTECDILIEDKNQPTEAEWEGKCERRHSLSLAGGHEKYFAHTRTRERRETRPLDDRGWRIPDTWTRSIGRVSSRTNYF</sequence>
<comment type="caution">
    <text evidence="1">The sequence shown here is derived from an EMBL/GenBank/DDBJ whole genome shotgun (WGS) entry which is preliminary data.</text>
</comment>
<evidence type="ECO:0000313" key="1">
    <source>
        <dbReference type="EMBL" id="GBP21829.1"/>
    </source>
</evidence>
<protein>
    <submittedName>
        <fullName evidence="1">Uncharacterized protein</fullName>
    </submittedName>
</protein>
<evidence type="ECO:0000313" key="2">
    <source>
        <dbReference type="Proteomes" id="UP000299102"/>
    </source>
</evidence>
<dbReference type="Proteomes" id="UP000299102">
    <property type="component" value="Unassembled WGS sequence"/>
</dbReference>
<accession>A0A4C1U6A1</accession>